<evidence type="ECO:0000313" key="3">
    <source>
        <dbReference type="Proteomes" id="UP000324222"/>
    </source>
</evidence>
<keyword evidence="3" id="KW-1185">Reference proteome</keyword>
<evidence type="ECO:0000256" key="1">
    <source>
        <dbReference type="SAM" id="MobiDB-lite"/>
    </source>
</evidence>
<dbReference type="Proteomes" id="UP000324222">
    <property type="component" value="Unassembled WGS sequence"/>
</dbReference>
<name>A0A5B7H8C1_PORTR</name>
<gene>
    <name evidence="2" type="ORF">E2C01_060083</name>
</gene>
<feature type="region of interest" description="Disordered" evidence="1">
    <location>
        <begin position="42"/>
        <end position="66"/>
    </location>
</feature>
<sequence>MGDTPAHCSRGIGYVRRFMNVAEIVLLGAGAGGGFARNGLSGVEAGGGKAERGLHGQRLGRETQRK</sequence>
<protein>
    <submittedName>
        <fullName evidence="2">Uncharacterized protein</fullName>
    </submittedName>
</protein>
<comment type="caution">
    <text evidence="2">The sequence shown here is derived from an EMBL/GenBank/DDBJ whole genome shotgun (WGS) entry which is preliminary data.</text>
</comment>
<reference evidence="2 3" key="1">
    <citation type="submission" date="2019-05" db="EMBL/GenBank/DDBJ databases">
        <title>Another draft genome of Portunus trituberculatus and its Hox gene families provides insights of decapod evolution.</title>
        <authorList>
            <person name="Jeong J.-H."/>
            <person name="Song I."/>
            <person name="Kim S."/>
            <person name="Choi T."/>
            <person name="Kim D."/>
            <person name="Ryu S."/>
            <person name="Kim W."/>
        </authorList>
    </citation>
    <scope>NUCLEOTIDE SEQUENCE [LARGE SCALE GENOMIC DNA]</scope>
    <source>
        <tissue evidence="2">Muscle</tissue>
    </source>
</reference>
<accession>A0A5B7H8C1</accession>
<feature type="compositionally biased region" description="Basic and acidic residues" evidence="1">
    <location>
        <begin position="49"/>
        <end position="66"/>
    </location>
</feature>
<dbReference type="EMBL" id="VSRR010024059">
    <property type="protein sequence ID" value="MPC65945.1"/>
    <property type="molecule type" value="Genomic_DNA"/>
</dbReference>
<evidence type="ECO:0000313" key="2">
    <source>
        <dbReference type="EMBL" id="MPC65945.1"/>
    </source>
</evidence>
<proteinExistence type="predicted"/>
<dbReference type="AlphaFoldDB" id="A0A5B7H8C1"/>
<organism evidence="2 3">
    <name type="scientific">Portunus trituberculatus</name>
    <name type="common">Swimming crab</name>
    <name type="synonym">Neptunus trituberculatus</name>
    <dbReference type="NCBI Taxonomy" id="210409"/>
    <lineage>
        <taxon>Eukaryota</taxon>
        <taxon>Metazoa</taxon>
        <taxon>Ecdysozoa</taxon>
        <taxon>Arthropoda</taxon>
        <taxon>Crustacea</taxon>
        <taxon>Multicrustacea</taxon>
        <taxon>Malacostraca</taxon>
        <taxon>Eumalacostraca</taxon>
        <taxon>Eucarida</taxon>
        <taxon>Decapoda</taxon>
        <taxon>Pleocyemata</taxon>
        <taxon>Brachyura</taxon>
        <taxon>Eubrachyura</taxon>
        <taxon>Portunoidea</taxon>
        <taxon>Portunidae</taxon>
        <taxon>Portuninae</taxon>
        <taxon>Portunus</taxon>
    </lineage>
</organism>